<name>A0ABW0RYT5_9BURK</name>
<reference evidence="2" key="1">
    <citation type="journal article" date="2019" name="Int. J. Syst. Evol. Microbiol.">
        <title>The Global Catalogue of Microorganisms (GCM) 10K type strain sequencing project: providing services to taxonomists for standard genome sequencing and annotation.</title>
        <authorList>
            <consortium name="The Broad Institute Genomics Platform"/>
            <consortium name="The Broad Institute Genome Sequencing Center for Infectious Disease"/>
            <person name="Wu L."/>
            <person name="Ma J."/>
        </authorList>
    </citation>
    <scope>NUCLEOTIDE SEQUENCE [LARGE SCALE GENOMIC DNA]</scope>
    <source>
        <strain evidence="2">CGMCC 4.5798</strain>
    </source>
</reference>
<accession>A0ABW0RYT5</accession>
<dbReference type="Proteomes" id="UP001596086">
    <property type="component" value="Unassembled WGS sequence"/>
</dbReference>
<evidence type="ECO:0000313" key="1">
    <source>
        <dbReference type="EMBL" id="MFC5548438.1"/>
    </source>
</evidence>
<gene>
    <name evidence="1" type="ORF">ACFPO9_07905</name>
</gene>
<proteinExistence type="predicted"/>
<comment type="caution">
    <text evidence="1">The sequence shown here is derived from an EMBL/GenBank/DDBJ whole genome shotgun (WGS) entry which is preliminary data.</text>
</comment>
<protein>
    <submittedName>
        <fullName evidence="1">Uncharacterized protein</fullName>
    </submittedName>
</protein>
<sequence length="102" mass="10905">MSVKEYVTGLETNALILGSAALSMKDLVTQIIRHINAGGQLDEAGFAALKTRYVRNLKNIAAEGVPLEQEATALNEGLVMFGQMMDHAVSLGKSEGEDRTGK</sequence>
<organism evidence="1 2">
    <name type="scientific">Massilia aerilata</name>
    <dbReference type="NCBI Taxonomy" id="453817"/>
    <lineage>
        <taxon>Bacteria</taxon>
        <taxon>Pseudomonadati</taxon>
        <taxon>Pseudomonadota</taxon>
        <taxon>Betaproteobacteria</taxon>
        <taxon>Burkholderiales</taxon>
        <taxon>Oxalobacteraceae</taxon>
        <taxon>Telluria group</taxon>
        <taxon>Massilia</taxon>
    </lineage>
</organism>
<evidence type="ECO:0000313" key="2">
    <source>
        <dbReference type="Proteomes" id="UP001596086"/>
    </source>
</evidence>
<dbReference type="EMBL" id="JBHSMZ010000004">
    <property type="protein sequence ID" value="MFC5548438.1"/>
    <property type="molecule type" value="Genomic_DNA"/>
</dbReference>
<keyword evidence="2" id="KW-1185">Reference proteome</keyword>
<dbReference type="RefSeq" id="WP_379769186.1">
    <property type="nucleotide sequence ID" value="NZ_JBHSMZ010000004.1"/>
</dbReference>